<dbReference type="GO" id="GO:0030600">
    <property type="term" value="F:feruloyl esterase activity"/>
    <property type="evidence" value="ECO:0007669"/>
    <property type="project" value="InterPro"/>
</dbReference>
<evidence type="ECO:0000256" key="9">
    <source>
        <dbReference type="ARBA" id="ARBA00025250"/>
    </source>
</evidence>
<proteinExistence type="inferred from homology"/>
<keyword evidence="8" id="KW-0624">Polysaccharide degradation</keyword>
<evidence type="ECO:0000256" key="4">
    <source>
        <dbReference type="ARBA" id="ARBA00022651"/>
    </source>
</evidence>
<reference evidence="10 11" key="1">
    <citation type="submission" date="2019-12" db="EMBL/GenBank/DDBJ databases">
        <title>Complete genome sequence of Algicella marina strain 9Alg 56(T) isolated from the red alga Tichocarpus crinitus.</title>
        <authorList>
            <person name="Kim S.-G."/>
            <person name="Nedashkovskaya O.I."/>
        </authorList>
    </citation>
    <scope>NUCLEOTIDE SEQUENCE [LARGE SCALE GENOMIC DNA]</scope>
    <source>
        <strain evidence="10 11">9Alg 56</strain>
    </source>
</reference>
<dbReference type="InterPro" id="IPR029058">
    <property type="entry name" value="AB_hydrolase_fold"/>
</dbReference>
<protein>
    <submittedName>
        <fullName evidence="10">Polyhydroxybutyrate depolymerase</fullName>
    </submittedName>
</protein>
<evidence type="ECO:0000256" key="3">
    <source>
        <dbReference type="ARBA" id="ARBA00022525"/>
    </source>
</evidence>
<evidence type="ECO:0000256" key="1">
    <source>
        <dbReference type="ARBA" id="ARBA00004613"/>
    </source>
</evidence>
<keyword evidence="4" id="KW-0858">Xylan degradation</keyword>
<dbReference type="PANTHER" id="PTHR38050">
    <property type="match status" value="1"/>
</dbReference>
<dbReference type="InterPro" id="IPR043595">
    <property type="entry name" value="FaeB/C/D"/>
</dbReference>
<gene>
    <name evidence="10" type="ORF">GO499_05780</name>
</gene>
<keyword evidence="5" id="KW-0732">Signal</keyword>
<keyword evidence="7" id="KW-0119">Carbohydrate metabolism</keyword>
<keyword evidence="3" id="KW-0964">Secreted</keyword>
<dbReference type="EMBL" id="CP046620">
    <property type="protein sequence ID" value="QHQ37303.1"/>
    <property type="molecule type" value="Genomic_DNA"/>
</dbReference>
<comment type="subcellular location">
    <subcellularLocation>
        <location evidence="1">Secreted</location>
    </subcellularLocation>
</comment>
<evidence type="ECO:0000256" key="7">
    <source>
        <dbReference type="ARBA" id="ARBA00023277"/>
    </source>
</evidence>
<name>A0A6P1T6H4_9RHOB</name>
<dbReference type="KEGG" id="amaq:GO499_05780"/>
<sequence length="269" mass="29407">MIALVLLLATALPATGDERCVGEIPCPLGERSYHVKEPDGWDGVTPLPVLMHFHGWQRQGTLIVKHGRISGATRRAGVLLLAPNGRGRTWTFRDAGSEDIAFGRAVLADAAKRYPIDRDRIYVSGYSYGSAMAWRFACAAGADVTALLAISGTLRQNEECPAPVDVRHVHGLSDTVMDFPMGPGGDELFPVALWRRVNGCAGAPVGPRHWAVTQHDAFRRFVWSDCASGKPVRLDLHDRGHFIPRGWIAQQLEELLAQGSLFLPQSRIA</sequence>
<evidence type="ECO:0000256" key="2">
    <source>
        <dbReference type="ARBA" id="ARBA00010278"/>
    </source>
</evidence>
<dbReference type="SUPFAM" id="SSF53474">
    <property type="entry name" value="alpha/beta-Hydrolases"/>
    <property type="match status" value="1"/>
</dbReference>
<dbReference type="Proteomes" id="UP000464495">
    <property type="component" value="Chromosome"/>
</dbReference>
<dbReference type="AlphaFoldDB" id="A0A6P1T6H4"/>
<dbReference type="GO" id="GO:0045493">
    <property type="term" value="P:xylan catabolic process"/>
    <property type="evidence" value="ECO:0007669"/>
    <property type="project" value="UniProtKB-KW"/>
</dbReference>
<dbReference type="Gene3D" id="3.40.50.1820">
    <property type="entry name" value="alpha/beta hydrolase"/>
    <property type="match status" value="1"/>
</dbReference>
<dbReference type="PANTHER" id="PTHR38050:SF1">
    <property type="entry name" value="FERULOYL ESTERASE C"/>
    <property type="match status" value="1"/>
</dbReference>
<dbReference type="GO" id="GO:0005576">
    <property type="term" value="C:extracellular region"/>
    <property type="evidence" value="ECO:0007669"/>
    <property type="project" value="UniProtKB-SubCell"/>
</dbReference>
<keyword evidence="6" id="KW-0378">Hydrolase</keyword>
<comment type="similarity">
    <text evidence="2">Belongs to the faeC family.</text>
</comment>
<keyword evidence="11" id="KW-1185">Reference proteome</keyword>
<evidence type="ECO:0000256" key="5">
    <source>
        <dbReference type="ARBA" id="ARBA00022729"/>
    </source>
</evidence>
<accession>A0A6P1T6H4</accession>
<evidence type="ECO:0000313" key="11">
    <source>
        <dbReference type="Proteomes" id="UP000464495"/>
    </source>
</evidence>
<evidence type="ECO:0000256" key="8">
    <source>
        <dbReference type="ARBA" id="ARBA00023326"/>
    </source>
</evidence>
<evidence type="ECO:0000313" key="10">
    <source>
        <dbReference type="EMBL" id="QHQ37303.1"/>
    </source>
</evidence>
<evidence type="ECO:0000256" key="6">
    <source>
        <dbReference type="ARBA" id="ARBA00022801"/>
    </source>
</evidence>
<comment type="function">
    <text evidence="9">Involved in degradation of plant cell walls. Hydrolyzes the feruloyl-arabinose ester bond in arabinoxylans, and the feruloyl-galactose ester bond in pectin. Active against paranitrophenyl-acetate, methyl ferulate and wheat arabinoxylan.</text>
</comment>
<organism evidence="10 11">
    <name type="scientific">Algicella marina</name>
    <dbReference type="NCBI Taxonomy" id="2683284"/>
    <lineage>
        <taxon>Bacteria</taxon>
        <taxon>Pseudomonadati</taxon>
        <taxon>Pseudomonadota</taxon>
        <taxon>Alphaproteobacteria</taxon>
        <taxon>Rhodobacterales</taxon>
        <taxon>Paracoccaceae</taxon>
        <taxon>Algicella</taxon>
    </lineage>
</organism>